<protein>
    <recommendedName>
        <fullName evidence="7">AP2/ERF domain-containing protein</fullName>
    </recommendedName>
</protein>
<dbReference type="AlphaFoldDB" id="A0A8I6XID7"/>
<proteinExistence type="predicted"/>
<feature type="domain" description="AP2/ERF" evidence="7">
    <location>
        <begin position="78"/>
        <end position="133"/>
    </location>
</feature>
<dbReference type="PROSITE" id="PS51032">
    <property type="entry name" value="AP2_ERF"/>
    <property type="match status" value="1"/>
</dbReference>
<dbReference type="PANTHER" id="PTHR31140:SF56">
    <property type="entry name" value="AP2_ERF AND B3 DOMAIN-CONTAINING PROTEIN OS01G0141000"/>
    <property type="match status" value="1"/>
</dbReference>
<keyword evidence="2" id="KW-0805">Transcription regulation</keyword>
<dbReference type="GO" id="GO:0005634">
    <property type="term" value="C:nucleus"/>
    <property type="evidence" value="ECO:0007669"/>
    <property type="project" value="UniProtKB-SubCell"/>
</dbReference>
<dbReference type="Gene3D" id="3.30.730.10">
    <property type="entry name" value="AP2/ERF domain"/>
    <property type="match status" value="1"/>
</dbReference>
<dbReference type="Gramene" id="HORVU.MOREX.r3.4HG0409950.1">
    <property type="protein sequence ID" value="HORVU.MOREX.r3.4HG0409950.1.CDS1"/>
    <property type="gene ID" value="HORVU.MOREX.r3.4HG0409950"/>
</dbReference>
<feature type="region of interest" description="Disordered" evidence="6">
    <location>
        <begin position="1"/>
        <end position="54"/>
    </location>
</feature>
<evidence type="ECO:0000256" key="2">
    <source>
        <dbReference type="ARBA" id="ARBA00023015"/>
    </source>
</evidence>
<organism evidence="8 9">
    <name type="scientific">Hordeum vulgare subsp. vulgare</name>
    <name type="common">Domesticated barley</name>
    <dbReference type="NCBI Taxonomy" id="112509"/>
    <lineage>
        <taxon>Eukaryota</taxon>
        <taxon>Viridiplantae</taxon>
        <taxon>Streptophyta</taxon>
        <taxon>Embryophyta</taxon>
        <taxon>Tracheophyta</taxon>
        <taxon>Spermatophyta</taxon>
        <taxon>Magnoliopsida</taxon>
        <taxon>Liliopsida</taxon>
        <taxon>Poales</taxon>
        <taxon>Poaceae</taxon>
        <taxon>BOP clade</taxon>
        <taxon>Pooideae</taxon>
        <taxon>Triticodae</taxon>
        <taxon>Triticeae</taxon>
        <taxon>Hordeinae</taxon>
        <taxon>Hordeum</taxon>
    </lineage>
</organism>
<dbReference type="SMART" id="SM00380">
    <property type="entry name" value="AP2"/>
    <property type="match status" value="1"/>
</dbReference>
<dbReference type="SMR" id="A0A8I6XID7"/>
<feature type="compositionally biased region" description="Low complexity" evidence="6">
    <location>
        <begin position="34"/>
        <end position="47"/>
    </location>
</feature>
<dbReference type="InterPro" id="IPR001471">
    <property type="entry name" value="AP2/ERF_dom"/>
</dbReference>
<evidence type="ECO:0000256" key="5">
    <source>
        <dbReference type="ARBA" id="ARBA00023242"/>
    </source>
</evidence>
<dbReference type="InterPro" id="IPR015300">
    <property type="entry name" value="DNA-bd_pseudobarrel_sf"/>
</dbReference>
<dbReference type="InterPro" id="IPR044800">
    <property type="entry name" value="LEC2-like"/>
</dbReference>
<dbReference type="Gene3D" id="2.40.330.10">
    <property type="entry name" value="DNA-binding pseudobarrel domain"/>
    <property type="match status" value="1"/>
</dbReference>
<reference evidence="8" key="2">
    <citation type="submission" date="2020-10" db="EMBL/GenBank/DDBJ databases">
        <authorList>
            <person name="Scholz U."/>
            <person name="Mascher M."/>
            <person name="Fiebig A."/>
        </authorList>
    </citation>
    <scope>NUCLEOTIDE SEQUENCE [LARGE SCALE GENOMIC DNA]</scope>
    <source>
        <strain evidence="8">cv. Morex</strain>
    </source>
</reference>
<feature type="compositionally biased region" description="Polar residues" evidence="6">
    <location>
        <begin position="1"/>
        <end position="25"/>
    </location>
</feature>
<reference evidence="9" key="1">
    <citation type="journal article" date="2012" name="Nature">
        <title>A physical, genetic and functional sequence assembly of the barley genome.</title>
        <authorList>
            <consortium name="The International Barley Genome Sequencing Consortium"/>
            <person name="Mayer K.F."/>
            <person name="Waugh R."/>
            <person name="Brown J.W."/>
            <person name="Schulman A."/>
            <person name="Langridge P."/>
            <person name="Platzer M."/>
            <person name="Fincher G.B."/>
            <person name="Muehlbauer G.J."/>
            <person name="Sato K."/>
            <person name="Close T.J."/>
            <person name="Wise R.P."/>
            <person name="Stein N."/>
        </authorList>
    </citation>
    <scope>NUCLEOTIDE SEQUENCE [LARGE SCALE GENOMIC DNA]</scope>
    <source>
        <strain evidence="9">cv. Morex</strain>
    </source>
</reference>
<keyword evidence="9" id="KW-1185">Reference proteome</keyword>
<reference evidence="8" key="3">
    <citation type="submission" date="2022-01" db="UniProtKB">
        <authorList>
            <consortium name="EnsemblPlants"/>
        </authorList>
    </citation>
    <scope>IDENTIFICATION</scope>
    <source>
        <strain evidence="8">subsp. vulgare</strain>
    </source>
</reference>
<dbReference type="PANTHER" id="PTHR31140">
    <property type="entry name" value="B3 DOMAIN-CONTAINING TRANSCRIPTION FACTOR ABI3"/>
    <property type="match status" value="1"/>
</dbReference>
<evidence type="ECO:0000256" key="6">
    <source>
        <dbReference type="SAM" id="MobiDB-lite"/>
    </source>
</evidence>
<accession>A0A8I6XID7</accession>
<comment type="subcellular location">
    <subcellularLocation>
        <location evidence="1">Nucleus</location>
    </subcellularLocation>
</comment>
<dbReference type="Proteomes" id="UP000011116">
    <property type="component" value="Chromosome 4H"/>
</dbReference>
<evidence type="ECO:0000259" key="7">
    <source>
        <dbReference type="PROSITE" id="PS51032"/>
    </source>
</evidence>
<dbReference type="GO" id="GO:0003677">
    <property type="term" value="F:DNA binding"/>
    <property type="evidence" value="ECO:0007669"/>
    <property type="project" value="UniProtKB-KW"/>
</dbReference>
<sequence>MGLPNDTCQETTAKQQSMGVQILSSTREHSPQYSSGESTATTESGATRRLPTTLGLPVAIPDEAVTSRSASAQSASSRFKGVVSQPKGRWCAEIYDRRARVWIGTFPNEDAAARAYDVAALRYHGRDAATNFPRVPASTELAFLEAHSKAEIVDMLQKHTYADELRQGLRHGRGTGGRAEPTPSWARVPLFEKAMTPSDVGKLNRVVMPKHHAEKHFPLNRTPETTPTADKDVLLNFEDGQGKVWRFRYSYWNSSQS</sequence>
<evidence type="ECO:0000313" key="8">
    <source>
        <dbReference type="EnsemblPlants" id="HORVU.MOREX.r3.4HG0409950.1.CDS1"/>
    </source>
</evidence>
<dbReference type="FunFam" id="3.30.730.10:FF:000008">
    <property type="entry name" value="AP2 domain-containing protein RAP2.8"/>
    <property type="match status" value="1"/>
</dbReference>
<evidence type="ECO:0000256" key="3">
    <source>
        <dbReference type="ARBA" id="ARBA00023125"/>
    </source>
</evidence>
<dbReference type="InterPro" id="IPR016177">
    <property type="entry name" value="DNA-bd_dom_sf"/>
</dbReference>
<dbReference type="InterPro" id="IPR003340">
    <property type="entry name" value="B3_DNA-bd"/>
</dbReference>
<dbReference type="Pfam" id="PF00847">
    <property type="entry name" value="AP2"/>
    <property type="match status" value="1"/>
</dbReference>
<name>A0A8I6XID7_HORVV</name>
<dbReference type="GO" id="GO:0003700">
    <property type="term" value="F:DNA-binding transcription factor activity"/>
    <property type="evidence" value="ECO:0007669"/>
    <property type="project" value="InterPro"/>
</dbReference>
<evidence type="ECO:0000313" key="9">
    <source>
        <dbReference type="Proteomes" id="UP000011116"/>
    </source>
</evidence>
<dbReference type="Pfam" id="PF02362">
    <property type="entry name" value="B3"/>
    <property type="match status" value="1"/>
</dbReference>
<evidence type="ECO:0000256" key="1">
    <source>
        <dbReference type="ARBA" id="ARBA00004123"/>
    </source>
</evidence>
<dbReference type="InterPro" id="IPR036955">
    <property type="entry name" value="AP2/ERF_dom_sf"/>
</dbReference>
<dbReference type="SUPFAM" id="SSF54171">
    <property type="entry name" value="DNA-binding domain"/>
    <property type="match status" value="1"/>
</dbReference>
<keyword evidence="3" id="KW-0238">DNA-binding</keyword>
<keyword evidence="4" id="KW-0804">Transcription</keyword>
<dbReference type="EnsemblPlants" id="HORVU.MOREX.r3.4HG0409950.1">
    <property type="protein sequence ID" value="HORVU.MOREX.r3.4HG0409950.1.CDS1"/>
    <property type="gene ID" value="HORVU.MOREX.r3.4HG0409950"/>
</dbReference>
<dbReference type="SUPFAM" id="SSF101936">
    <property type="entry name" value="DNA-binding pseudobarrel domain"/>
    <property type="match status" value="1"/>
</dbReference>
<keyword evidence="5" id="KW-0539">Nucleus</keyword>
<dbReference type="CDD" id="cd10017">
    <property type="entry name" value="B3_DNA"/>
    <property type="match status" value="1"/>
</dbReference>
<evidence type="ECO:0000256" key="4">
    <source>
        <dbReference type="ARBA" id="ARBA00023163"/>
    </source>
</evidence>